<gene>
    <name evidence="7" type="primary">sulP</name>
    <name evidence="7" type="ORF">HFP15_02855</name>
</gene>
<dbReference type="Pfam" id="PF01740">
    <property type="entry name" value="STAS"/>
    <property type="match status" value="1"/>
</dbReference>
<evidence type="ECO:0000313" key="8">
    <source>
        <dbReference type="Proteomes" id="UP000715441"/>
    </source>
</evidence>
<keyword evidence="3 5" id="KW-1133">Transmembrane helix</keyword>
<dbReference type="Proteomes" id="UP000715441">
    <property type="component" value="Unassembled WGS sequence"/>
</dbReference>
<feature type="transmembrane region" description="Helical" evidence="5">
    <location>
        <begin position="253"/>
        <end position="272"/>
    </location>
</feature>
<dbReference type="InterPro" id="IPR011547">
    <property type="entry name" value="SLC26A/SulP_dom"/>
</dbReference>
<sequence>MSWTRLLPGLAQYRGYRREWLRGDLLAGVTVAAYLIPQVMAYAKIAGLPPATGLYTTIGPLAVYAVLGSSRQVSVGPESTTALLTATALAPLAAGDPGRYAVLATALALVVGVLCLAGGFVRLGVLADLLSKPVLVGYLAGIAVIMIVSQLGTLTGVPVRGDGLIAEVSWWVTHLGLVHWPTLVLGVSVLVFLLVLSRLARGLPVPLLGMLLAAGVVAAFGLEKNGIEVVGDIPARLPAPAWPGVTVHEVSSLLLPAVGISIVAFSDIVLTARAFAARQGERVDADQELRALGATNLVAGLLRGFPVSCSGSRTVIGAALGSRTQLYSLATLVTVVVAVFAAGPVLAAFPLAALAAVVVYAALRLIDIGEFRRIAAFRTSELVLALATTASVLLLGVLYGVLAAIGLSILDLMRRVARPHAAVLGYARGVPGMHDVGDYDHVAVVPGLVVFRYDAPLCFANADDFHRRALAALSGDTEWFLLNAEANIEVDVTGLDALEKLRTELAGRDIVFAMARVKRELADLLAADGLLAKIGEKHIYPTLPAAVVAYLRYYREQHGRLPAGTTLPELPPNPMAS</sequence>
<organism evidence="7 8">
    <name type="scientific">Amycolatopsis acididurans</name>
    <dbReference type="NCBI Taxonomy" id="2724524"/>
    <lineage>
        <taxon>Bacteria</taxon>
        <taxon>Bacillati</taxon>
        <taxon>Actinomycetota</taxon>
        <taxon>Actinomycetes</taxon>
        <taxon>Pseudonocardiales</taxon>
        <taxon>Pseudonocardiaceae</taxon>
        <taxon>Amycolatopsis</taxon>
    </lineage>
</organism>
<dbReference type="InterPro" id="IPR001902">
    <property type="entry name" value="SLC26A/SulP_fam"/>
</dbReference>
<dbReference type="PANTHER" id="PTHR11814">
    <property type="entry name" value="SULFATE TRANSPORTER"/>
    <property type="match status" value="1"/>
</dbReference>
<evidence type="ECO:0000256" key="3">
    <source>
        <dbReference type="ARBA" id="ARBA00022989"/>
    </source>
</evidence>
<evidence type="ECO:0000256" key="1">
    <source>
        <dbReference type="ARBA" id="ARBA00004141"/>
    </source>
</evidence>
<feature type="domain" description="STAS" evidence="6">
    <location>
        <begin position="438"/>
        <end position="550"/>
    </location>
</feature>
<accession>A0ABX1J0L3</accession>
<dbReference type="NCBIfam" id="TIGR00815">
    <property type="entry name" value="sulP"/>
    <property type="match status" value="1"/>
</dbReference>
<feature type="transmembrane region" description="Helical" evidence="5">
    <location>
        <begin position="329"/>
        <end position="362"/>
    </location>
</feature>
<evidence type="ECO:0000256" key="5">
    <source>
        <dbReference type="SAM" id="Phobius"/>
    </source>
</evidence>
<evidence type="ECO:0000256" key="2">
    <source>
        <dbReference type="ARBA" id="ARBA00022692"/>
    </source>
</evidence>
<feature type="transmembrane region" description="Helical" evidence="5">
    <location>
        <begin position="48"/>
        <end position="67"/>
    </location>
</feature>
<evidence type="ECO:0000256" key="4">
    <source>
        <dbReference type="ARBA" id="ARBA00023136"/>
    </source>
</evidence>
<keyword evidence="4 5" id="KW-0472">Membrane</keyword>
<dbReference type="InterPro" id="IPR036513">
    <property type="entry name" value="STAS_dom_sf"/>
</dbReference>
<reference evidence="7 8" key="1">
    <citation type="submission" date="2020-04" db="EMBL/GenBank/DDBJ databases">
        <title>Novel species.</title>
        <authorList>
            <person name="Teo W.F.A."/>
            <person name="Lipun K."/>
            <person name="Srisuk N."/>
            <person name="Duangmal K."/>
        </authorList>
    </citation>
    <scope>NUCLEOTIDE SEQUENCE [LARGE SCALE GENOMIC DNA]</scope>
    <source>
        <strain evidence="7 8">K13G38</strain>
    </source>
</reference>
<dbReference type="Gene3D" id="3.30.750.24">
    <property type="entry name" value="STAS domain"/>
    <property type="match status" value="1"/>
</dbReference>
<dbReference type="SUPFAM" id="SSF52091">
    <property type="entry name" value="SpoIIaa-like"/>
    <property type="match status" value="1"/>
</dbReference>
<feature type="transmembrane region" description="Helical" evidence="5">
    <location>
        <begin position="20"/>
        <end position="36"/>
    </location>
</feature>
<dbReference type="Pfam" id="PF00916">
    <property type="entry name" value="Sulfate_transp"/>
    <property type="match status" value="1"/>
</dbReference>
<dbReference type="InterPro" id="IPR002645">
    <property type="entry name" value="STAS_dom"/>
</dbReference>
<feature type="transmembrane region" description="Helical" evidence="5">
    <location>
        <begin position="203"/>
        <end position="222"/>
    </location>
</feature>
<evidence type="ECO:0000313" key="7">
    <source>
        <dbReference type="EMBL" id="NKQ51817.1"/>
    </source>
</evidence>
<comment type="subcellular location">
    <subcellularLocation>
        <location evidence="1">Membrane</location>
        <topology evidence="1">Multi-pass membrane protein</topology>
    </subcellularLocation>
</comment>
<comment type="caution">
    <text evidence="7">The sequence shown here is derived from an EMBL/GenBank/DDBJ whole genome shotgun (WGS) entry which is preliminary data.</text>
</comment>
<feature type="transmembrane region" description="Helical" evidence="5">
    <location>
        <begin position="135"/>
        <end position="157"/>
    </location>
</feature>
<proteinExistence type="predicted"/>
<name>A0ABX1J0L3_9PSEU</name>
<evidence type="ECO:0000259" key="6">
    <source>
        <dbReference type="PROSITE" id="PS50801"/>
    </source>
</evidence>
<dbReference type="RefSeq" id="WP_168511001.1">
    <property type="nucleotide sequence ID" value="NZ_JAAXLS010000001.1"/>
</dbReference>
<dbReference type="PROSITE" id="PS50801">
    <property type="entry name" value="STAS"/>
    <property type="match status" value="1"/>
</dbReference>
<feature type="transmembrane region" description="Helical" evidence="5">
    <location>
        <begin position="382"/>
        <end position="410"/>
    </location>
</feature>
<keyword evidence="8" id="KW-1185">Reference proteome</keyword>
<keyword evidence="2 5" id="KW-0812">Transmembrane</keyword>
<dbReference type="EMBL" id="JAAXLS010000001">
    <property type="protein sequence ID" value="NKQ51817.1"/>
    <property type="molecule type" value="Genomic_DNA"/>
</dbReference>
<protein>
    <submittedName>
        <fullName evidence="7">Sulfate permease</fullName>
    </submittedName>
</protein>
<dbReference type="CDD" id="cd07042">
    <property type="entry name" value="STAS_SulP_like_sulfate_transporter"/>
    <property type="match status" value="1"/>
</dbReference>
<feature type="transmembrane region" description="Helical" evidence="5">
    <location>
        <begin position="177"/>
        <end position="196"/>
    </location>
</feature>
<feature type="transmembrane region" description="Helical" evidence="5">
    <location>
        <begin position="100"/>
        <end position="123"/>
    </location>
</feature>